<keyword evidence="1" id="KW-0934">Plastid</keyword>
<accession>A0A679CAQ0</accession>
<name>A0A679CAQ0_9CRYP</name>
<dbReference type="EMBL" id="LC484194">
    <property type="protein sequence ID" value="BBK20585.1"/>
    <property type="molecule type" value="Genomic_DNA"/>
</dbReference>
<evidence type="ECO:0000313" key="1">
    <source>
        <dbReference type="EMBL" id="BBK20585.1"/>
    </source>
</evidence>
<organism evidence="1">
    <name type="scientific">Cryptomonas sp. SAG 977-2f</name>
    <dbReference type="NCBI Taxonomy" id="279061"/>
    <lineage>
        <taxon>Eukaryota</taxon>
        <taxon>Cryptophyceae</taxon>
        <taxon>Cryptomonadales</taxon>
        <taxon>Cryptomonadaceae</taxon>
        <taxon>Cryptomonas</taxon>
    </lineage>
</organism>
<geneLocation type="plastid" evidence="1"/>
<dbReference type="AlphaFoldDB" id="A0A679CAQ0"/>
<sequence>MFKYNDISKESLAELQLKFKLLYVTDTTEFSNNYRKSHIKRLSLKVVHYLNLKKITSGKVHNRIVRNYFKQFLLLLYEDYIELVETNKTNLDRSYAITTAIQSLYDFGRG</sequence>
<proteinExistence type="predicted"/>
<reference evidence="1" key="1">
    <citation type="journal article" date="2020" name="Genome Biol. Evol.">
        <title>Comparative plastid genomics of Cryptomonas species reveals fine-scale genomic responses to loss of photosynthesis.</title>
        <authorList>
            <person name="Tanifuji G."/>
            <person name="Kamikawa R."/>
            <person name="Moore C.E."/>
            <person name="Mills T."/>
            <person name="Onodera N.T."/>
            <person name="Kashiyama Y."/>
            <person name="Archibald J.M."/>
            <person name="Inagaki Y."/>
            <person name="Hashimoto T."/>
        </authorList>
    </citation>
    <scope>NUCLEOTIDE SEQUENCE</scope>
    <source>
        <strain evidence="1">SAG977-2f</strain>
    </source>
</reference>
<gene>
    <name evidence="1" type="ORF">CrySAG9772f_p079</name>
</gene>
<protein>
    <submittedName>
        <fullName evidence="1">Uncharacterized protein</fullName>
    </submittedName>
</protein>